<dbReference type="GO" id="GO:0019148">
    <property type="term" value="F:D-cysteine desulfhydrase activity"/>
    <property type="evidence" value="ECO:0007669"/>
    <property type="project" value="TreeGrafter"/>
</dbReference>
<feature type="domain" description="Tryptophan synthase beta chain-like PALP" evidence="6">
    <location>
        <begin position="28"/>
        <end position="297"/>
    </location>
</feature>
<comment type="similarity">
    <text evidence="2">Belongs to the ACC deaminase/D-cysteine desulfhydrase family.</text>
</comment>
<dbReference type="OrthoDB" id="9801249at2"/>
<evidence type="ECO:0000259" key="6">
    <source>
        <dbReference type="Pfam" id="PF00291"/>
    </source>
</evidence>
<dbReference type="InterPro" id="IPR036052">
    <property type="entry name" value="TrpB-like_PALP_sf"/>
</dbReference>
<dbReference type="AlphaFoldDB" id="A0A1I1ERI0"/>
<dbReference type="Proteomes" id="UP000199438">
    <property type="component" value="Unassembled WGS sequence"/>
</dbReference>
<dbReference type="PANTHER" id="PTHR43780:SF2">
    <property type="entry name" value="1-AMINOCYCLOPROPANE-1-CARBOXYLATE DEAMINASE-RELATED"/>
    <property type="match status" value="1"/>
</dbReference>
<evidence type="ECO:0000256" key="5">
    <source>
        <dbReference type="PIRSR" id="PIRSR006278-2"/>
    </source>
</evidence>
<evidence type="ECO:0000256" key="3">
    <source>
        <dbReference type="ARBA" id="ARBA00022898"/>
    </source>
</evidence>
<dbReference type="STRING" id="1334022.SAMN04487907_1011084"/>
<dbReference type="EMBL" id="FOKV01000001">
    <property type="protein sequence ID" value="SFB89701.1"/>
    <property type="molecule type" value="Genomic_DNA"/>
</dbReference>
<dbReference type="SUPFAM" id="SSF53686">
    <property type="entry name" value="Tryptophan synthase beta subunit-like PLP-dependent enzymes"/>
    <property type="match status" value="1"/>
</dbReference>
<protein>
    <submittedName>
        <fullName evidence="7">1-aminocyclopropane-1-carboxylate deaminase</fullName>
    </submittedName>
</protein>
<feature type="modified residue" description="N6-(pyridoxal phosphate)lysine" evidence="5">
    <location>
        <position position="50"/>
    </location>
</feature>
<feature type="active site" description="Nucleophile" evidence="4">
    <location>
        <position position="77"/>
    </location>
</feature>
<name>A0A1I1ERI0_9FLAO</name>
<dbReference type="PIRSF" id="PIRSF006278">
    <property type="entry name" value="ACCD_DCysDesulf"/>
    <property type="match status" value="1"/>
</dbReference>
<evidence type="ECO:0000256" key="4">
    <source>
        <dbReference type="PIRSR" id="PIRSR006278-1"/>
    </source>
</evidence>
<organism evidence="7 8">
    <name type="scientific">Zunongwangia mangrovi</name>
    <dbReference type="NCBI Taxonomy" id="1334022"/>
    <lineage>
        <taxon>Bacteria</taxon>
        <taxon>Pseudomonadati</taxon>
        <taxon>Bacteroidota</taxon>
        <taxon>Flavobacteriia</taxon>
        <taxon>Flavobacteriales</taxon>
        <taxon>Flavobacteriaceae</taxon>
        <taxon>Zunongwangia</taxon>
    </lineage>
</organism>
<keyword evidence="8" id="KW-1185">Reference proteome</keyword>
<gene>
    <name evidence="7" type="ORF">SAMN04487907_1011084</name>
</gene>
<dbReference type="PANTHER" id="PTHR43780">
    <property type="entry name" value="1-AMINOCYCLOPROPANE-1-CARBOXYLATE DEAMINASE-RELATED"/>
    <property type="match status" value="1"/>
</dbReference>
<evidence type="ECO:0000313" key="7">
    <source>
        <dbReference type="EMBL" id="SFB89701.1"/>
    </source>
</evidence>
<evidence type="ECO:0000256" key="1">
    <source>
        <dbReference type="ARBA" id="ARBA00001933"/>
    </source>
</evidence>
<evidence type="ECO:0000313" key="8">
    <source>
        <dbReference type="Proteomes" id="UP000199438"/>
    </source>
</evidence>
<proteinExistence type="inferred from homology"/>
<sequence>MNAAENIESIFDKNEPVFSRNDFIKKFEEKNIEVWLKREDLLHPEVSGNKFRKLKYNVLEAKKLQKQRILTFGGAFSNHIAATAAAGKLYDIPTIGVIRGEELVNDLQQTLKSNPTLKFASSCGMDFHFVSREDFRRKNDPDFIESLYAAFGDFYLVPEGGTNVFAIKGCEEMLSEKDKNFDLICVAAGTGGTASGLINASEENQKVLAFSALKGDFLKDEIGRFSNKKNWTLVSDEHFGGYAKINEELVSFINEFKIEFGIQLDPVYTGKMMFGVFEMIKKNQVPENSRILAIHTGGLQGIAGMNRRLEKKKMSLIIE</sequence>
<dbReference type="InterPro" id="IPR001926">
    <property type="entry name" value="TrpB-like_PALP"/>
</dbReference>
<dbReference type="InterPro" id="IPR027278">
    <property type="entry name" value="ACCD_DCysDesulf"/>
</dbReference>
<dbReference type="Pfam" id="PF00291">
    <property type="entry name" value="PALP"/>
    <property type="match status" value="1"/>
</dbReference>
<dbReference type="Gene3D" id="3.40.50.1100">
    <property type="match status" value="2"/>
</dbReference>
<comment type="cofactor">
    <cofactor evidence="1">
        <name>pyridoxal 5'-phosphate</name>
        <dbReference type="ChEBI" id="CHEBI:597326"/>
    </cofactor>
</comment>
<dbReference type="RefSeq" id="WP_092540319.1">
    <property type="nucleotide sequence ID" value="NZ_FOKV01000001.1"/>
</dbReference>
<accession>A0A1I1ERI0</accession>
<keyword evidence="3 5" id="KW-0663">Pyridoxal phosphate</keyword>
<reference evidence="8" key="1">
    <citation type="submission" date="2016-10" db="EMBL/GenBank/DDBJ databases">
        <authorList>
            <person name="Varghese N."/>
            <person name="Submissions S."/>
        </authorList>
    </citation>
    <scope>NUCLEOTIDE SEQUENCE [LARGE SCALE GENOMIC DNA]</scope>
    <source>
        <strain evidence="8">DSM 24499</strain>
    </source>
</reference>
<evidence type="ECO:0000256" key="2">
    <source>
        <dbReference type="ARBA" id="ARBA00008639"/>
    </source>
</evidence>